<evidence type="ECO:0000313" key="2">
    <source>
        <dbReference type="EMBL" id="KCW60489.1"/>
    </source>
</evidence>
<protein>
    <recommendedName>
        <fullName evidence="3">Stress enhanced protein 1</fullName>
    </recommendedName>
</protein>
<dbReference type="STRING" id="71139.A0A059B3B7"/>
<reference evidence="2" key="1">
    <citation type="submission" date="2013-07" db="EMBL/GenBank/DDBJ databases">
        <title>The genome of Eucalyptus grandis.</title>
        <authorList>
            <person name="Schmutz J."/>
            <person name="Hayes R."/>
            <person name="Myburg A."/>
            <person name="Tuskan G."/>
            <person name="Grattapaglia D."/>
            <person name="Rokhsar D.S."/>
        </authorList>
    </citation>
    <scope>NUCLEOTIDE SEQUENCE</scope>
    <source>
        <tissue evidence="2">Leaf extractions</tissue>
    </source>
</reference>
<name>A0A059B3B7_EUCGR</name>
<accession>A0A059B3B7</accession>
<proteinExistence type="predicted"/>
<feature type="transmembrane region" description="Helical" evidence="1">
    <location>
        <begin position="129"/>
        <end position="149"/>
    </location>
</feature>
<feature type="transmembrane region" description="Helical" evidence="1">
    <location>
        <begin position="161"/>
        <end position="182"/>
    </location>
</feature>
<evidence type="ECO:0000256" key="1">
    <source>
        <dbReference type="SAM" id="Phobius"/>
    </source>
</evidence>
<dbReference type="FunCoup" id="A0A059B3B7">
    <property type="interactions" value="2139"/>
</dbReference>
<organism evidence="2">
    <name type="scientific">Eucalyptus grandis</name>
    <name type="common">Flooded gum</name>
    <dbReference type="NCBI Taxonomy" id="71139"/>
    <lineage>
        <taxon>Eukaryota</taxon>
        <taxon>Viridiplantae</taxon>
        <taxon>Streptophyta</taxon>
        <taxon>Embryophyta</taxon>
        <taxon>Tracheophyta</taxon>
        <taxon>Spermatophyta</taxon>
        <taxon>Magnoliopsida</taxon>
        <taxon>eudicotyledons</taxon>
        <taxon>Gunneridae</taxon>
        <taxon>Pentapetalae</taxon>
        <taxon>rosids</taxon>
        <taxon>malvids</taxon>
        <taxon>Myrtales</taxon>
        <taxon>Myrtaceae</taxon>
        <taxon>Myrtoideae</taxon>
        <taxon>Eucalypteae</taxon>
        <taxon>Eucalyptus</taxon>
    </lineage>
</organism>
<dbReference type="AlphaFoldDB" id="A0A059B3B7"/>
<gene>
    <name evidence="2" type="ORF">EUGRSUZ_H03224</name>
</gene>
<dbReference type="InParanoid" id="A0A059B3B7"/>
<keyword evidence="1" id="KW-0812">Transmembrane</keyword>
<sequence length="188" mass="19657">MDFVVFFLRSVALRSCRKQINSRSSARRLTIFSLSLSLSLSLSDMAAAQVSASLSVSARDFCAVGSPGTRVVVPRVRLPGRAASGATFATGSPLAVKRFSSIRKSARKAAAVSIRCEQNTKEGNSLDVWLGRLAMIGFAAAISVEIGTGKGLLENFGLSSPLPTVALAVTALVGVLTAVFIFQSSSSK</sequence>
<dbReference type="Gramene" id="KCW60489">
    <property type="protein sequence ID" value="KCW60489"/>
    <property type="gene ID" value="EUGRSUZ_H03224"/>
</dbReference>
<keyword evidence="1" id="KW-0472">Membrane</keyword>
<dbReference type="eggNOG" id="ENOG502S4YQ">
    <property type="taxonomic scope" value="Eukaryota"/>
</dbReference>
<evidence type="ECO:0008006" key="3">
    <source>
        <dbReference type="Google" id="ProtNLM"/>
    </source>
</evidence>
<dbReference type="GO" id="GO:0009535">
    <property type="term" value="C:chloroplast thylakoid membrane"/>
    <property type="evidence" value="ECO:0000318"/>
    <property type="project" value="GO_Central"/>
</dbReference>
<dbReference type="OMA" id="SASIKCQ"/>
<keyword evidence="1" id="KW-1133">Transmembrane helix</keyword>
<dbReference type="SUPFAM" id="SSF103511">
    <property type="entry name" value="Chlorophyll a-b binding protein"/>
    <property type="match status" value="1"/>
</dbReference>
<dbReference type="EMBL" id="KK198760">
    <property type="protein sequence ID" value="KCW60489.1"/>
    <property type="molecule type" value="Genomic_DNA"/>
</dbReference>